<evidence type="ECO:0000256" key="7">
    <source>
        <dbReference type="ARBA" id="ARBA00023170"/>
    </source>
</evidence>
<accession>A0A7J6WZY8</accession>
<dbReference type="Pfam" id="PF00060">
    <property type="entry name" value="Lig_chan"/>
    <property type="match status" value="1"/>
</dbReference>
<dbReference type="InterPro" id="IPR015683">
    <property type="entry name" value="Ionotropic_Glu_rcpt"/>
</dbReference>
<evidence type="ECO:0000256" key="10">
    <source>
        <dbReference type="ARBA" id="ARBA00023303"/>
    </source>
</evidence>
<dbReference type="GO" id="GO:0016020">
    <property type="term" value="C:membrane"/>
    <property type="evidence" value="ECO:0007669"/>
    <property type="project" value="UniProtKB-SubCell"/>
</dbReference>
<keyword evidence="2" id="KW-0813">Transport</keyword>
<organism evidence="14 15">
    <name type="scientific">Thalictrum thalictroides</name>
    <name type="common">Rue-anemone</name>
    <name type="synonym">Anemone thalictroides</name>
    <dbReference type="NCBI Taxonomy" id="46969"/>
    <lineage>
        <taxon>Eukaryota</taxon>
        <taxon>Viridiplantae</taxon>
        <taxon>Streptophyta</taxon>
        <taxon>Embryophyta</taxon>
        <taxon>Tracheophyta</taxon>
        <taxon>Spermatophyta</taxon>
        <taxon>Magnoliopsida</taxon>
        <taxon>Ranunculales</taxon>
        <taxon>Ranunculaceae</taxon>
        <taxon>Thalictroideae</taxon>
        <taxon>Thalictrum</taxon>
    </lineage>
</organism>
<evidence type="ECO:0000256" key="8">
    <source>
        <dbReference type="ARBA" id="ARBA00023180"/>
    </source>
</evidence>
<dbReference type="FunFam" id="3.40.50.2300:FF:000188">
    <property type="entry name" value="Glutamate receptor"/>
    <property type="match status" value="1"/>
</dbReference>
<dbReference type="GO" id="GO:0015276">
    <property type="term" value="F:ligand-gated monoatomic ion channel activity"/>
    <property type="evidence" value="ECO:0007669"/>
    <property type="project" value="InterPro"/>
</dbReference>
<evidence type="ECO:0000256" key="11">
    <source>
        <dbReference type="SAM" id="Phobius"/>
    </source>
</evidence>
<evidence type="ECO:0000313" key="15">
    <source>
        <dbReference type="Proteomes" id="UP000554482"/>
    </source>
</evidence>
<keyword evidence="3 11" id="KW-0812">Transmembrane</keyword>
<dbReference type="SMART" id="SM00079">
    <property type="entry name" value="PBPe"/>
    <property type="match status" value="1"/>
</dbReference>
<keyword evidence="8" id="KW-0325">Glycoprotein</keyword>
<name>A0A7J6WZY8_THATH</name>
<dbReference type="Pfam" id="PF01094">
    <property type="entry name" value="ANF_receptor"/>
    <property type="match status" value="1"/>
</dbReference>
<evidence type="ECO:0000256" key="4">
    <source>
        <dbReference type="ARBA" id="ARBA00022989"/>
    </source>
</evidence>
<keyword evidence="4 11" id="KW-1133">Transmembrane helix</keyword>
<evidence type="ECO:0000259" key="12">
    <source>
        <dbReference type="SMART" id="SM00062"/>
    </source>
</evidence>
<dbReference type="OrthoDB" id="5984008at2759"/>
<dbReference type="Proteomes" id="UP000554482">
    <property type="component" value="Unassembled WGS sequence"/>
</dbReference>
<keyword evidence="6 11" id="KW-0472">Membrane</keyword>
<evidence type="ECO:0000256" key="6">
    <source>
        <dbReference type="ARBA" id="ARBA00023136"/>
    </source>
</evidence>
<dbReference type="InterPro" id="IPR028082">
    <property type="entry name" value="Peripla_BP_I"/>
</dbReference>
<feature type="domain" description="Solute-binding protein family 3/N-terminal" evidence="12">
    <location>
        <begin position="255"/>
        <end position="510"/>
    </location>
</feature>
<reference evidence="14 15" key="1">
    <citation type="submission" date="2020-06" db="EMBL/GenBank/DDBJ databases">
        <title>Transcriptomic and genomic resources for Thalictrum thalictroides and T. hernandezii: Facilitating candidate gene discovery in an emerging model plant lineage.</title>
        <authorList>
            <person name="Arias T."/>
            <person name="Riano-Pachon D.M."/>
            <person name="Di Stilio V.S."/>
        </authorList>
    </citation>
    <scope>NUCLEOTIDE SEQUENCE [LARGE SCALE GENOMIC DNA]</scope>
    <source>
        <strain evidence="15">cv. WT478/WT964</strain>
        <tissue evidence="14">Leaves</tissue>
    </source>
</reference>
<protein>
    <submittedName>
        <fullName evidence="14">Glutamate receptor</fullName>
    </submittedName>
</protein>
<evidence type="ECO:0000256" key="5">
    <source>
        <dbReference type="ARBA" id="ARBA00023065"/>
    </source>
</evidence>
<evidence type="ECO:0000256" key="9">
    <source>
        <dbReference type="ARBA" id="ARBA00023286"/>
    </source>
</evidence>
<evidence type="ECO:0000256" key="1">
    <source>
        <dbReference type="ARBA" id="ARBA00004141"/>
    </source>
</evidence>
<evidence type="ECO:0000313" key="14">
    <source>
        <dbReference type="EMBL" id="KAF5202643.1"/>
    </source>
</evidence>
<dbReference type="SUPFAM" id="SSF53822">
    <property type="entry name" value="Periplasmic binding protein-like I"/>
    <property type="match status" value="1"/>
</dbReference>
<evidence type="ECO:0000256" key="2">
    <source>
        <dbReference type="ARBA" id="ARBA00022448"/>
    </source>
</evidence>
<sequence>MLSMEIAVQIYNNTFNNKHKMVLHVRDSGGNPLQAAYAADELIKEKQIQAIIGMDTWKEAELVTEIATRAQVPILSFSAPSISPPLAMVKWPLLVRMANNDSLQMQCVASIVGSYGWRRVIAIYEDGGYNTDSGRHTLLSDNLQAVGSVIEHWLAFPPLSTLSDPKAYIQEELLKLSSSKQSRVFIIVGSSLELATHILTGAKHIGLMGRDSVWITTDSVASQLDTLNSSVLSSMQGIPGKTQFEMFVKVNDVDKVRNGEEEPTGFCIDVFKKALPLLNYALPHKFEPLNFDVHVPFNASRHYYSLVDQLYLKKFDAIVGDITILEDRSNYVEFTQPYAETEESLQSNFTRIAMVVWLFVVFVVTSSYKAGLTSMLTVQHLEPTVTDINTLNRTNSPVGCDADSFVITYLEKVLRYNPNNIKRVANGYDYPAAFESGSIKAAFMEVPYKRAFLSKYCKDYQIAGPTYRFGGLGFAFPKGSPMARDFSDAFLKLSEDGTLNALDNTWFKPSDECSNLDSAADNQSLSLHNFRSLFLFSVITSTIIVMIVYIASPLRTTTSQLDNNFWNVIKILGTYFSKGNRSSDMDRLSAYNSPGHHPRRPLRIAYSFPALYTPVHLNEQRIPHSAPNWPLQHPA</sequence>
<dbReference type="Gene3D" id="3.40.50.2300">
    <property type="match status" value="2"/>
</dbReference>
<dbReference type="Gene3D" id="3.40.190.10">
    <property type="entry name" value="Periplasmic binding protein-like II"/>
    <property type="match status" value="3"/>
</dbReference>
<proteinExistence type="predicted"/>
<keyword evidence="9" id="KW-1071">Ligand-gated ion channel</keyword>
<dbReference type="SUPFAM" id="SSF53850">
    <property type="entry name" value="Periplasmic binding protein-like II"/>
    <property type="match status" value="1"/>
</dbReference>
<keyword evidence="10" id="KW-0407">Ion channel</keyword>
<dbReference type="CDD" id="cd13686">
    <property type="entry name" value="GluR_Plant"/>
    <property type="match status" value="1"/>
</dbReference>
<evidence type="ECO:0000256" key="3">
    <source>
        <dbReference type="ARBA" id="ARBA00022692"/>
    </source>
</evidence>
<dbReference type="EMBL" id="JABWDY010007816">
    <property type="protein sequence ID" value="KAF5202643.1"/>
    <property type="molecule type" value="Genomic_DNA"/>
</dbReference>
<feature type="transmembrane region" description="Helical" evidence="11">
    <location>
        <begin position="533"/>
        <end position="551"/>
    </location>
</feature>
<dbReference type="InterPro" id="IPR001638">
    <property type="entry name" value="Solute-binding_3/MltF_N"/>
</dbReference>
<dbReference type="SMART" id="SM00062">
    <property type="entry name" value="PBPb"/>
    <property type="match status" value="1"/>
</dbReference>
<keyword evidence="15" id="KW-1185">Reference proteome</keyword>
<evidence type="ECO:0000259" key="13">
    <source>
        <dbReference type="SMART" id="SM00079"/>
    </source>
</evidence>
<comment type="subcellular location">
    <subcellularLocation>
        <location evidence="1">Membrane</location>
        <topology evidence="1">Multi-pass membrane protein</topology>
    </subcellularLocation>
</comment>
<feature type="domain" description="Ionotropic glutamate receptor C-terminal" evidence="13">
    <location>
        <begin position="247"/>
        <end position="509"/>
    </location>
</feature>
<keyword evidence="5" id="KW-0406">Ion transport</keyword>
<comment type="caution">
    <text evidence="14">The sequence shown here is derived from an EMBL/GenBank/DDBJ whole genome shotgun (WGS) entry which is preliminary data.</text>
</comment>
<dbReference type="AlphaFoldDB" id="A0A7J6WZY8"/>
<dbReference type="PANTHER" id="PTHR18966">
    <property type="entry name" value="IONOTROPIC GLUTAMATE RECEPTOR"/>
    <property type="match status" value="1"/>
</dbReference>
<dbReference type="InterPro" id="IPR001828">
    <property type="entry name" value="ANF_lig-bd_rcpt"/>
</dbReference>
<dbReference type="InterPro" id="IPR001320">
    <property type="entry name" value="Iontro_rcpt_C"/>
</dbReference>
<keyword evidence="7 14" id="KW-0675">Receptor</keyword>
<gene>
    <name evidence="14" type="ORF">FRX31_007770</name>
</gene>